<dbReference type="Gene3D" id="3.40.50.1820">
    <property type="entry name" value="alpha/beta hydrolase"/>
    <property type="match status" value="1"/>
</dbReference>
<organism evidence="3 4">
    <name type="scientific">Acinetobacter haemolyticus</name>
    <dbReference type="NCBI Taxonomy" id="29430"/>
    <lineage>
        <taxon>Bacteria</taxon>
        <taxon>Pseudomonadati</taxon>
        <taxon>Pseudomonadota</taxon>
        <taxon>Gammaproteobacteria</taxon>
        <taxon>Moraxellales</taxon>
        <taxon>Moraxellaceae</taxon>
        <taxon>Acinetobacter</taxon>
    </lineage>
</organism>
<comment type="caution">
    <text evidence="3">The sequence shown here is derived from an EMBL/GenBank/DDBJ whole genome shotgun (WGS) entry which is preliminary data.</text>
</comment>
<comment type="similarity">
    <text evidence="1">Belongs to the esterase D family.</text>
</comment>
<evidence type="ECO:0000256" key="1">
    <source>
        <dbReference type="ARBA" id="ARBA00005622"/>
    </source>
</evidence>
<dbReference type="GO" id="GO:0016788">
    <property type="term" value="F:hydrolase activity, acting on ester bonds"/>
    <property type="evidence" value="ECO:0007669"/>
    <property type="project" value="TreeGrafter"/>
</dbReference>
<keyword evidence="2 3" id="KW-0378">Hydrolase</keyword>
<dbReference type="SUPFAM" id="SSF53474">
    <property type="entry name" value="alpha/beta-Hydrolases"/>
    <property type="match status" value="1"/>
</dbReference>
<dbReference type="KEGG" id="ahl:AHTJS_09175"/>
<dbReference type="EMBL" id="WTTO01000045">
    <property type="protein sequence ID" value="NAR74394.1"/>
    <property type="molecule type" value="Genomic_DNA"/>
</dbReference>
<dbReference type="InterPro" id="IPR052558">
    <property type="entry name" value="Siderophore_Hydrolase_D"/>
</dbReference>
<name>A0A1L6KN78_ACIHA</name>
<dbReference type="InterPro" id="IPR029058">
    <property type="entry name" value="AB_hydrolase_fold"/>
</dbReference>
<dbReference type="PANTHER" id="PTHR40841">
    <property type="entry name" value="SIDEROPHORE TRIACETYLFUSARININE C ESTERASE"/>
    <property type="match status" value="1"/>
</dbReference>
<gene>
    <name evidence="3" type="ORF">GPS52_13030</name>
</gene>
<dbReference type="Proteomes" id="UP000451048">
    <property type="component" value="Unassembled WGS sequence"/>
</dbReference>
<reference evidence="3 4" key="1">
    <citation type="submission" date="2019-12" db="EMBL/GenBank/DDBJ databases">
        <title>Acinetobacter haemolyticus comparative genomics.</title>
        <authorList>
            <person name="Castro-Jaimes S."/>
            <person name="Bello-Lopez E."/>
            <person name="Velazquez-Acosta C."/>
            <person name="Volkow-Fernandez P."/>
            <person name="Lozano-Zarain P."/>
            <person name="Castillo Ramirez S."/>
            <person name="Cevallos M.A."/>
        </authorList>
    </citation>
    <scope>NUCLEOTIDE SEQUENCE [LARGE SCALE GENOMIC DNA]</scope>
    <source>
        <strain evidence="3 4">AN10</strain>
    </source>
</reference>
<dbReference type="AlphaFoldDB" id="A0A1L6KN78"/>
<dbReference type="RefSeq" id="WP_075315709.1">
    <property type="nucleotide sequence ID" value="NZ_CP018871.1"/>
</dbReference>
<sequence length="313" mass="35463">MLRHFSILTFSLFIGLDVTFAQSISLNKNNNTSKSEFQTQQSFVLNSKYTKHDYLIQISVPAGEAPNGGFPVLYVLDGNAAFDSAANIAKSVGAGANRLGLSPVAIVAIGYPNQTTFDVEKRALDYTPKASAEFQQQAKYEYGGADQFIQFIEKELKPEISARIQVNPQQQSLFGHSFGGLFVLHTFFTQPQTFQRYFAASPSLWFDHYALLNRQNDWLNHRENSDQTLMLMTTVGTHEHRKNTAPDANSMQKQNAFFQNFLDQRSHQFMYWDYKHPAEQHLTNMYASLPKAVMLAGCHIQKCSELFDNAMTK</sequence>
<evidence type="ECO:0000256" key="2">
    <source>
        <dbReference type="ARBA" id="ARBA00022801"/>
    </source>
</evidence>
<evidence type="ECO:0000313" key="3">
    <source>
        <dbReference type="EMBL" id="NAR74394.1"/>
    </source>
</evidence>
<dbReference type="Pfam" id="PF00756">
    <property type="entry name" value="Esterase"/>
    <property type="match status" value="1"/>
</dbReference>
<dbReference type="PANTHER" id="PTHR40841:SF2">
    <property type="entry name" value="SIDEROPHORE-DEGRADING ESTERASE (EUROFUNG)"/>
    <property type="match status" value="1"/>
</dbReference>
<proteinExistence type="inferred from homology"/>
<protein>
    <submittedName>
        <fullName evidence="3">Alpha/beta hydrolase</fullName>
    </submittedName>
</protein>
<evidence type="ECO:0000313" key="4">
    <source>
        <dbReference type="Proteomes" id="UP000451048"/>
    </source>
</evidence>
<dbReference type="OrthoDB" id="9784036at2"/>
<dbReference type="InterPro" id="IPR000801">
    <property type="entry name" value="Esterase-like"/>
</dbReference>
<accession>A0A1L6KN78</accession>